<dbReference type="AlphaFoldDB" id="A0A167T9G5"/>
<evidence type="ECO:0000256" key="1">
    <source>
        <dbReference type="SAM" id="SignalP"/>
    </source>
</evidence>
<keyword evidence="1" id="KW-0732">Signal</keyword>
<dbReference type="Proteomes" id="UP000076874">
    <property type="component" value="Unassembled WGS sequence"/>
</dbReference>
<feature type="chain" id="PRO_5012859400" evidence="1">
    <location>
        <begin position="16"/>
        <end position="148"/>
    </location>
</feature>
<protein>
    <submittedName>
        <fullName evidence="2">Extracellular serine-rich protein</fullName>
    </submittedName>
</protein>
<dbReference type="PANTHER" id="PTHR34883">
    <property type="entry name" value="SERINE-RICH PROTEIN, PUTATIVE-RELATED-RELATED"/>
    <property type="match status" value="1"/>
</dbReference>
<dbReference type="SUPFAM" id="SSF49503">
    <property type="entry name" value="Cupredoxins"/>
    <property type="match status" value="1"/>
</dbReference>
<dbReference type="Gene3D" id="2.60.40.420">
    <property type="entry name" value="Cupredoxins - blue copper proteins"/>
    <property type="match status" value="1"/>
</dbReference>
<organism evidence="2 3">
    <name type="scientific">Niveomyces insectorum RCEF 264</name>
    <dbReference type="NCBI Taxonomy" id="1081102"/>
    <lineage>
        <taxon>Eukaryota</taxon>
        <taxon>Fungi</taxon>
        <taxon>Dikarya</taxon>
        <taxon>Ascomycota</taxon>
        <taxon>Pezizomycotina</taxon>
        <taxon>Sordariomycetes</taxon>
        <taxon>Hypocreomycetidae</taxon>
        <taxon>Hypocreales</taxon>
        <taxon>Cordycipitaceae</taxon>
        <taxon>Niveomyces</taxon>
    </lineage>
</organism>
<evidence type="ECO:0000313" key="2">
    <source>
        <dbReference type="EMBL" id="OAA60356.1"/>
    </source>
</evidence>
<keyword evidence="3" id="KW-1185">Reference proteome</keyword>
<evidence type="ECO:0000313" key="3">
    <source>
        <dbReference type="Proteomes" id="UP000076874"/>
    </source>
</evidence>
<gene>
    <name evidence="2" type="ORF">SPI_05480</name>
</gene>
<proteinExistence type="predicted"/>
<dbReference type="PANTHER" id="PTHR34883:SF15">
    <property type="entry name" value="EXTRACELLULAR SERINE-RICH PROTEIN"/>
    <property type="match status" value="1"/>
</dbReference>
<dbReference type="OrthoDB" id="2331100at2759"/>
<comment type="caution">
    <text evidence="2">The sequence shown here is derived from an EMBL/GenBank/DDBJ whole genome shotgun (WGS) entry which is preliminary data.</text>
</comment>
<dbReference type="InterPro" id="IPR008972">
    <property type="entry name" value="Cupredoxin"/>
</dbReference>
<dbReference type="STRING" id="1081102.A0A167T9G5"/>
<reference evidence="2 3" key="1">
    <citation type="journal article" date="2016" name="Genome Biol. Evol.">
        <title>Divergent and convergent evolution of fungal pathogenicity.</title>
        <authorList>
            <person name="Shang Y."/>
            <person name="Xiao G."/>
            <person name="Zheng P."/>
            <person name="Cen K."/>
            <person name="Zhan S."/>
            <person name="Wang C."/>
        </authorList>
    </citation>
    <scope>NUCLEOTIDE SEQUENCE [LARGE SCALE GENOMIC DNA]</scope>
    <source>
        <strain evidence="2 3">RCEF 264</strain>
    </source>
</reference>
<feature type="signal peptide" evidence="1">
    <location>
        <begin position="1"/>
        <end position="15"/>
    </location>
</feature>
<dbReference type="InterPro" id="IPR052953">
    <property type="entry name" value="Ser-rich/MCO-related"/>
</dbReference>
<name>A0A167T9G5_9HYPO</name>
<dbReference type="EMBL" id="AZHD01000009">
    <property type="protein sequence ID" value="OAA60356.1"/>
    <property type="molecule type" value="Genomic_DNA"/>
</dbReference>
<accession>A0A167T9G5</accession>
<sequence length="148" mass="15023">MFFVRLLSLAAAVTAATIEIDVGKGGLAFSPDTVTAAKGDILEFHFVGGYHDAVKGDPAKPCTPLAGGFASATEAGSATNKNIFRVTVNDTNPIYYYCSVGAHCANGMVAVVNPTADDTAAAFKAAAKSATAVRPVGAPYGGEMTTTD</sequence>
<dbReference type="CDD" id="cd00920">
    <property type="entry name" value="Cupredoxin"/>
    <property type="match status" value="1"/>
</dbReference>